<dbReference type="AlphaFoldDB" id="A0A2I1M652"/>
<evidence type="ECO:0000256" key="3">
    <source>
        <dbReference type="ARBA" id="ARBA00047806"/>
    </source>
</evidence>
<dbReference type="GO" id="GO:0033743">
    <property type="term" value="F:peptide-methionine (R)-S-oxide reductase activity"/>
    <property type="evidence" value="ECO:0007669"/>
    <property type="project" value="UniProtKB-EC"/>
</dbReference>
<dbReference type="InterPro" id="IPR050162">
    <property type="entry name" value="MsrA_MetSO_reductase"/>
</dbReference>
<proteinExistence type="inferred from homology"/>
<dbReference type="Pfam" id="PF01641">
    <property type="entry name" value="SelR"/>
    <property type="match status" value="1"/>
</dbReference>
<dbReference type="SUPFAM" id="SSF51316">
    <property type="entry name" value="Mss4-like"/>
    <property type="match status" value="1"/>
</dbReference>
<comment type="function">
    <text evidence="6">Has an important function as a repair enzyme for proteins that have been inactivated by oxidation. Catalyzes the reversible oxidation-reduction of methionine sulfoxide in proteins to methionine.</text>
</comment>
<comment type="catalytic activity">
    <reaction evidence="5 6">
        <text>[thioredoxin]-disulfide + L-methionine + H2O = L-methionine (S)-S-oxide + [thioredoxin]-dithiol</text>
        <dbReference type="Rhea" id="RHEA:19993"/>
        <dbReference type="Rhea" id="RHEA-COMP:10698"/>
        <dbReference type="Rhea" id="RHEA-COMP:10700"/>
        <dbReference type="ChEBI" id="CHEBI:15377"/>
        <dbReference type="ChEBI" id="CHEBI:29950"/>
        <dbReference type="ChEBI" id="CHEBI:50058"/>
        <dbReference type="ChEBI" id="CHEBI:57844"/>
        <dbReference type="ChEBI" id="CHEBI:58772"/>
        <dbReference type="EC" id="1.8.4.11"/>
    </reaction>
</comment>
<dbReference type="PANTHER" id="PTHR42799">
    <property type="entry name" value="MITOCHONDRIAL PEPTIDE METHIONINE SULFOXIDE REDUCTASE"/>
    <property type="match status" value="1"/>
</dbReference>
<protein>
    <recommendedName>
        <fullName evidence="6">Peptide methionine sulfoxide reductase MsrA</fullName>
        <shortName evidence="6">Protein-methionine-S-oxide reductase</shortName>
        <ecNumber evidence="6">1.8.4.11</ecNumber>
    </recommendedName>
    <alternativeName>
        <fullName evidence="6">Peptide-methionine (S)-S-oxide reductase</fullName>
        <shortName evidence="6">Peptide Met(O) reductase</shortName>
    </alternativeName>
</protein>
<dbReference type="GO" id="GO:0033744">
    <property type="term" value="F:L-methionine:thioredoxin-disulfide S-oxidoreductase activity"/>
    <property type="evidence" value="ECO:0007669"/>
    <property type="project" value="RHEA"/>
</dbReference>
<comment type="caution">
    <text evidence="8">The sequence shown here is derived from an EMBL/GenBank/DDBJ whole genome shotgun (WGS) entry which is preliminary data.</text>
</comment>
<dbReference type="PROSITE" id="PS51790">
    <property type="entry name" value="MSRB"/>
    <property type="match status" value="1"/>
</dbReference>
<evidence type="ECO:0000256" key="5">
    <source>
        <dbReference type="ARBA" id="ARBA00048782"/>
    </source>
</evidence>
<accession>A0A2I1M652</accession>
<dbReference type="InterPro" id="IPR002569">
    <property type="entry name" value="Met_Sox_Rdtase_MsrA_dom"/>
</dbReference>
<feature type="active site" evidence="6">
    <location>
        <position position="25"/>
    </location>
</feature>
<comment type="catalytic activity">
    <reaction evidence="3 6">
        <text>L-methionyl-[protein] + [thioredoxin]-disulfide + H2O = L-methionyl-(S)-S-oxide-[protein] + [thioredoxin]-dithiol</text>
        <dbReference type="Rhea" id="RHEA:14217"/>
        <dbReference type="Rhea" id="RHEA-COMP:10698"/>
        <dbReference type="Rhea" id="RHEA-COMP:10700"/>
        <dbReference type="Rhea" id="RHEA-COMP:12313"/>
        <dbReference type="Rhea" id="RHEA-COMP:12315"/>
        <dbReference type="ChEBI" id="CHEBI:15377"/>
        <dbReference type="ChEBI" id="CHEBI:16044"/>
        <dbReference type="ChEBI" id="CHEBI:29950"/>
        <dbReference type="ChEBI" id="CHEBI:44120"/>
        <dbReference type="ChEBI" id="CHEBI:50058"/>
        <dbReference type="EC" id="1.8.4.11"/>
    </reaction>
</comment>
<evidence type="ECO:0000256" key="4">
    <source>
        <dbReference type="ARBA" id="ARBA00048488"/>
    </source>
</evidence>
<keyword evidence="2" id="KW-0511">Multifunctional enzyme</keyword>
<dbReference type="Gene3D" id="2.170.150.20">
    <property type="entry name" value="Peptide methionine sulfoxide reductase"/>
    <property type="match status" value="1"/>
</dbReference>
<dbReference type="NCBIfam" id="TIGR00401">
    <property type="entry name" value="msrA"/>
    <property type="match status" value="1"/>
</dbReference>
<dbReference type="NCBIfam" id="TIGR00357">
    <property type="entry name" value="peptide-methionine (R)-S-oxide reductase MsrB"/>
    <property type="match status" value="1"/>
</dbReference>
<dbReference type="Gene3D" id="3.30.1060.10">
    <property type="entry name" value="Peptide methionine sulphoxide reductase MsrA"/>
    <property type="match status" value="1"/>
</dbReference>
<dbReference type="Pfam" id="PF01625">
    <property type="entry name" value="PMSR"/>
    <property type="match status" value="1"/>
</dbReference>
<keyword evidence="1 6" id="KW-0560">Oxidoreductase</keyword>
<gene>
    <name evidence="6" type="primary">msrA</name>
    <name evidence="8" type="ORF">CYJ32_04485</name>
</gene>
<evidence type="ECO:0000313" key="9">
    <source>
        <dbReference type="Proteomes" id="UP000242263"/>
    </source>
</evidence>
<comment type="catalytic activity">
    <reaction evidence="4">
        <text>L-methionyl-[protein] + [thioredoxin]-disulfide + H2O = L-methionyl-(R)-S-oxide-[protein] + [thioredoxin]-dithiol</text>
        <dbReference type="Rhea" id="RHEA:24164"/>
        <dbReference type="Rhea" id="RHEA-COMP:10698"/>
        <dbReference type="Rhea" id="RHEA-COMP:10700"/>
        <dbReference type="Rhea" id="RHEA-COMP:12313"/>
        <dbReference type="Rhea" id="RHEA-COMP:12314"/>
        <dbReference type="ChEBI" id="CHEBI:15377"/>
        <dbReference type="ChEBI" id="CHEBI:16044"/>
        <dbReference type="ChEBI" id="CHEBI:29950"/>
        <dbReference type="ChEBI" id="CHEBI:45764"/>
        <dbReference type="ChEBI" id="CHEBI:50058"/>
        <dbReference type="EC" id="1.8.4.12"/>
    </reaction>
</comment>
<evidence type="ECO:0000256" key="1">
    <source>
        <dbReference type="ARBA" id="ARBA00023002"/>
    </source>
</evidence>
<dbReference type="InterPro" id="IPR011057">
    <property type="entry name" value="Mss4-like_sf"/>
</dbReference>
<dbReference type="GO" id="GO:0034599">
    <property type="term" value="P:cellular response to oxidative stress"/>
    <property type="evidence" value="ECO:0007669"/>
    <property type="project" value="TreeGrafter"/>
</dbReference>
<dbReference type="HAMAP" id="MF_01401">
    <property type="entry name" value="MsrA"/>
    <property type="match status" value="1"/>
</dbReference>
<comment type="similarity">
    <text evidence="6">Belongs to the MsrA Met sulfoxide reductase family.</text>
</comment>
<evidence type="ECO:0000256" key="2">
    <source>
        <dbReference type="ARBA" id="ARBA00023268"/>
    </source>
</evidence>
<sequence>MSNEANTVASNDDANSRVAYFAGGCFWGLEEYFKKVQGVITTRVGYANSSVVNPSYEQVCSGATGAAETVEVLYNPDLVSLRVLTLLFLDVIDPWSVNRQGNDVGAQYRSGLYLYGSDEQQQEQKDVFRTAIAQLEAREQLSGKECAVEVVPLQNFYAAEDYHQDYLDKNPQGYCHISVQAMLRAPQRQKYIERIWQLSNLSYAVTQNADTERPFANTYDRTFEPGIYVDIVSRKPLFVSSTKFDSGCGWPSFSKPINNDDLVEVADYSLFGRPRIEVRAKDSDIHLGHVFTDGPQDMGGLRYCMNSASLEFIPLEDLEEKGYGDLIELVLQGEN</sequence>
<dbReference type="InterPro" id="IPR036509">
    <property type="entry name" value="Met_Sox_Rdtase_MsrA_sf"/>
</dbReference>
<dbReference type="SUPFAM" id="SSF55068">
    <property type="entry name" value="Peptide methionine sulfoxide reductase"/>
    <property type="match status" value="1"/>
</dbReference>
<reference evidence="8 9" key="1">
    <citation type="submission" date="2017-12" db="EMBL/GenBank/DDBJ databases">
        <title>Phylogenetic diversity of female urinary microbiome.</title>
        <authorList>
            <person name="Thomas-White K."/>
            <person name="Wolfe A.J."/>
        </authorList>
    </citation>
    <scope>NUCLEOTIDE SEQUENCE [LARGE SCALE GENOMIC DNA]</scope>
    <source>
        <strain evidence="8 9">UMB0064</strain>
    </source>
</reference>
<feature type="domain" description="MsrB" evidence="7">
    <location>
        <begin position="191"/>
        <end position="315"/>
    </location>
</feature>
<dbReference type="GeneID" id="35869165"/>
<evidence type="ECO:0000256" key="6">
    <source>
        <dbReference type="HAMAP-Rule" id="MF_01401"/>
    </source>
</evidence>
<dbReference type="EMBL" id="PKGU01000002">
    <property type="protein sequence ID" value="PKZ15622.1"/>
    <property type="molecule type" value="Genomic_DNA"/>
</dbReference>
<dbReference type="PANTHER" id="PTHR42799:SF2">
    <property type="entry name" value="MITOCHONDRIAL PEPTIDE METHIONINE SULFOXIDE REDUCTASE"/>
    <property type="match status" value="1"/>
</dbReference>
<dbReference type="RefSeq" id="WP_022856324.1">
    <property type="nucleotide sequence ID" value="NZ_CAUUNK010000012.1"/>
</dbReference>
<evidence type="ECO:0000259" key="7">
    <source>
        <dbReference type="PROSITE" id="PS51790"/>
    </source>
</evidence>
<dbReference type="InterPro" id="IPR002579">
    <property type="entry name" value="Met_Sox_Rdtase_MsrB_dom"/>
</dbReference>
<dbReference type="GO" id="GO:0005737">
    <property type="term" value="C:cytoplasm"/>
    <property type="evidence" value="ECO:0007669"/>
    <property type="project" value="TreeGrafter"/>
</dbReference>
<name>A0A2I1M652_9BIFI</name>
<dbReference type="EC" id="1.8.4.11" evidence="6"/>
<evidence type="ECO:0000313" key="8">
    <source>
        <dbReference type="EMBL" id="PKZ15622.1"/>
    </source>
</evidence>
<organism evidence="8 9">
    <name type="scientific">Alloscardovia omnicolens</name>
    <dbReference type="NCBI Taxonomy" id="419015"/>
    <lineage>
        <taxon>Bacteria</taxon>
        <taxon>Bacillati</taxon>
        <taxon>Actinomycetota</taxon>
        <taxon>Actinomycetes</taxon>
        <taxon>Bifidobacteriales</taxon>
        <taxon>Bifidobacteriaceae</taxon>
        <taxon>Alloscardovia</taxon>
    </lineage>
</organism>
<dbReference type="GO" id="GO:0008113">
    <property type="term" value="F:peptide-methionine (S)-S-oxide reductase activity"/>
    <property type="evidence" value="ECO:0007669"/>
    <property type="project" value="UniProtKB-UniRule"/>
</dbReference>
<dbReference type="Proteomes" id="UP000242263">
    <property type="component" value="Unassembled WGS sequence"/>
</dbReference>